<name>A0A0J0XL96_9TREE</name>
<feature type="signal peptide" evidence="2">
    <location>
        <begin position="1"/>
        <end position="21"/>
    </location>
</feature>
<proteinExistence type="predicted"/>
<sequence>MRAALLLFVASALAAPQDAAAAASSLISEAASIVDSAVSAGSSAFASVTSVVGSAASAASYPSANASAYPNAYTTPAGTNTTATGNSTAAAPALAPAVPMWLRIRLRPGSRYRLRLSHSCQASTLEPSTAWPVGIALTICAIPDLYFVWLGLEVSRAWRRQEREAPVLRWRTYITRTTAGAAACGASGIGLLSILLHNRNVFSSSMIVNISLHASVAVLALMSVGFEIGFRSSVPAS</sequence>
<gene>
    <name evidence="3" type="ORF">CC85DRAFT_292449</name>
</gene>
<keyword evidence="4" id="KW-1185">Reference proteome</keyword>
<feature type="transmembrane region" description="Helical" evidence="1">
    <location>
        <begin position="207"/>
        <end position="230"/>
    </location>
</feature>
<keyword evidence="1" id="KW-0472">Membrane</keyword>
<dbReference type="EMBL" id="KQ087212">
    <property type="protein sequence ID" value="KLT41857.1"/>
    <property type="molecule type" value="Genomic_DNA"/>
</dbReference>
<accession>A0A0J0XL96</accession>
<dbReference type="GeneID" id="28985420"/>
<reference evidence="3 4" key="1">
    <citation type="submission" date="2015-03" db="EMBL/GenBank/DDBJ databases">
        <title>Genomics and transcriptomics of the oil-accumulating basidiomycete yeast T. oleaginosus allow insights into substrate utilization and the diverse evolutionary trajectories of mating systems in fungi.</title>
        <authorList>
            <consortium name="DOE Joint Genome Institute"/>
            <person name="Kourist R."/>
            <person name="Kracht O."/>
            <person name="Bracharz F."/>
            <person name="Lipzen A."/>
            <person name="Nolan M."/>
            <person name="Ohm R."/>
            <person name="Grigoriev I."/>
            <person name="Sun S."/>
            <person name="Heitman J."/>
            <person name="Bruck T."/>
            <person name="Nowrousian M."/>
        </authorList>
    </citation>
    <scope>NUCLEOTIDE SEQUENCE [LARGE SCALE GENOMIC DNA]</scope>
    <source>
        <strain evidence="3 4">IBC0246</strain>
    </source>
</reference>
<evidence type="ECO:0000313" key="3">
    <source>
        <dbReference type="EMBL" id="KLT41857.1"/>
    </source>
</evidence>
<keyword evidence="2" id="KW-0732">Signal</keyword>
<evidence type="ECO:0008006" key="5">
    <source>
        <dbReference type="Google" id="ProtNLM"/>
    </source>
</evidence>
<keyword evidence="1" id="KW-1133">Transmembrane helix</keyword>
<evidence type="ECO:0000256" key="1">
    <source>
        <dbReference type="SAM" id="Phobius"/>
    </source>
</evidence>
<dbReference type="AlphaFoldDB" id="A0A0J0XL96"/>
<evidence type="ECO:0000256" key="2">
    <source>
        <dbReference type="SAM" id="SignalP"/>
    </source>
</evidence>
<feature type="transmembrane region" description="Helical" evidence="1">
    <location>
        <begin position="173"/>
        <end position="195"/>
    </location>
</feature>
<evidence type="ECO:0000313" key="4">
    <source>
        <dbReference type="Proteomes" id="UP000053611"/>
    </source>
</evidence>
<protein>
    <recommendedName>
        <fullName evidence="5">DUF202 domain-containing protein</fullName>
    </recommendedName>
</protein>
<feature type="transmembrane region" description="Helical" evidence="1">
    <location>
        <begin position="130"/>
        <end position="152"/>
    </location>
</feature>
<organism evidence="3 4">
    <name type="scientific">Cutaneotrichosporon oleaginosum</name>
    <dbReference type="NCBI Taxonomy" id="879819"/>
    <lineage>
        <taxon>Eukaryota</taxon>
        <taxon>Fungi</taxon>
        <taxon>Dikarya</taxon>
        <taxon>Basidiomycota</taxon>
        <taxon>Agaricomycotina</taxon>
        <taxon>Tremellomycetes</taxon>
        <taxon>Trichosporonales</taxon>
        <taxon>Trichosporonaceae</taxon>
        <taxon>Cutaneotrichosporon</taxon>
    </lineage>
</organism>
<feature type="chain" id="PRO_5005246065" description="DUF202 domain-containing protein" evidence="2">
    <location>
        <begin position="22"/>
        <end position="237"/>
    </location>
</feature>
<dbReference type="Proteomes" id="UP000053611">
    <property type="component" value="Unassembled WGS sequence"/>
</dbReference>
<keyword evidence="1" id="KW-0812">Transmembrane</keyword>